<evidence type="ECO:0000256" key="7">
    <source>
        <dbReference type="ARBA" id="ARBA00023136"/>
    </source>
</evidence>
<name>A0A5P9NPI9_9GAMM</name>
<comment type="subcellular location">
    <subcellularLocation>
        <location evidence="1">Cell membrane</location>
        <topology evidence="1">Multi-pass membrane protein</topology>
    </subcellularLocation>
</comment>
<dbReference type="InterPro" id="IPR002549">
    <property type="entry name" value="AI-2E-like"/>
</dbReference>
<feature type="transmembrane region" description="Helical" evidence="8">
    <location>
        <begin position="211"/>
        <end position="234"/>
    </location>
</feature>
<dbReference type="OrthoDB" id="106838at2"/>
<evidence type="ECO:0000256" key="8">
    <source>
        <dbReference type="SAM" id="Phobius"/>
    </source>
</evidence>
<keyword evidence="4" id="KW-1003">Cell membrane</keyword>
<evidence type="ECO:0000256" key="6">
    <source>
        <dbReference type="ARBA" id="ARBA00022989"/>
    </source>
</evidence>
<feature type="transmembrane region" description="Helical" evidence="8">
    <location>
        <begin position="240"/>
        <end position="267"/>
    </location>
</feature>
<dbReference type="EMBL" id="CP036422">
    <property type="protein sequence ID" value="QFU77783.1"/>
    <property type="molecule type" value="Genomic_DNA"/>
</dbReference>
<dbReference type="Pfam" id="PF01594">
    <property type="entry name" value="AI-2E_transport"/>
    <property type="match status" value="1"/>
</dbReference>
<evidence type="ECO:0000256" key="1">
    <source>
        <dbReference type="ARBA" id="ARBA00004651"/>
    </source>
</evidence>
<organism evidence="9 10">
    <name type="scientific">Halioglobus maricola</name>
    <dbReference type="NCBI Taxonomy" id="2601894"/>
    <lineage>
        <taxon>Bacteria</taxon>
        <taxon>Pseudomonadati</taxon>
        <taxon>Pseudomonadota</taxon>
        <taxon>Gammaproteobacteria</taxon>
        <taxon>Cellvibrionales</taxon>
        <taxon>Halieaceae</taxon>
        <taxon>Halioglobus</taxon>
    </lineage>
</organism>
<evidence type="ECO:0000313" key="10">
    <source>
        <dbReference type="Proteomes" id="UP000326287"/>
    </source>
</evidence>
<accession>A0A5P9NPI9</accession>
<keyword evidence="6 8" id="KW-1133">Transmembrane helix</keyword>
<feature type="transmembrane region" description="Helical" evidence="8">
    <location>
        <begin position="310"/>
        <end position="337"/>
    </location>
</feature>
<dbReference type="PANTHER" id="PTHR21716:SF67">
    <property type="entry name" value="TRANSPORT PROTEIN YDIK-RELATED"/>
    <property type="match status" value="1"/>
</dbReference>
<evidence type="ECO:0000256" key="3">
    <source>
        <dbReference type="ARBA" id="ARBA00022448"/>
    </source>
</evidence>
<reference evidence="9 10" key="1">
    <citation type="submission" date="2019-02" db="EMBL/GenBank/DDBJ databases">
        <authorList>
            <person name="Li S.-H."/>
        </authorList>
    </citation>
    <scope>NUCLEOTIDE SEQUENCE [LARGE SCALE GENOMIC DNA]</scope>
    <source>
        <strain evidence="9 10">IMCC14385</strain>
    </source>
</reference>
<dbReference type="Proteomes" id="UP000326287">
    <property type="component" value="Chromosome"/>
</dbReference>
<dbReference type="KEGG" id="halc:EY643_06165"/>
<protein>
    <submittedName>
        <fullName evidence="9">AI-2E family transporter</fullName>
    </submittedName>
</protein>
<feature type="transmembrane region" description="Helical" evidence="8">
    <location>
        <begin position="157"/>
        <end position="176"/>
    </location>
</feature>
<dbReference type="PANTHER" id="PTHR21716">
    <property type="entry name" value="TRANSMEMBRANE PROTEIN"/>
    <property type="match status" value="1"/>
</dbReference>
<sequence>MTVQEFTDALIRVSLIALMVILSFQVFSPFMSLMIWALILAVTIYPLHQSLAQKLGGNQGRASTIIVLIGLFGIGIPMVLLGSSIAEHATSVADRYQAGTLHLKPPKETVADWPVVGEDVYKAWSAASANLPAFIEANKTSIESLVSSGMAAAKSTVGTVFLFLGALIVAGIMMAFGESGSAAMDSIIVRIVGPKHGSEVHTLATMTTRSVAAGVLGVAFIQAVLVGVGFLAAGVPVAGLLALVVLLLAIMQLPATLVIIPVIIWLFKASDHSQVMNIIWSIYLLAAGLSDNFLKPMLLGRGVDAPMPVILLGALGGMMSMGFVGLFVGAVVLAVGYQLFMKWVAMHEAEEAAEAAAATEAEATE</sequence>
<proteinExistence type="inferred from homology"/>
<keyword evidence="7 8" id="KW-0472">Membrane</keyword>
<comment type="similarity">
    <text evidence="2">Belongs to the autoinducer-2 exporter (AI-2E) (TC 2.A.86) family.</text>
</comment>
<dbReference type="AlphaFoldDB" id="A0A5P9NPI9"/>
<gene>
    <name evidence="9" type="ORF">EY643_06165</name>
</gene>
<feature type="transmembrane region" description="Helical" evidence="8">
    <location>
        <begin position="64"/>
        <end position="86"/>
    </location>
</feature>
<feature type="transmembrane region" description="Helical" evidence="8">
    <location>
        <begin position="274"/>
        <end position="290"/>
    </location>
</feature>
<feature type="transmembrane region" description="Helical" evidence="8">
    <location>
        <begin position="33"/>
        <end position="52"/>
    </location>
</feature>
<dbReference type="GO" id="GO:0005886">
    <property type="term" value="C:plasma membrane"/>
    <property type="evidence" value="ECO:0007669"/>
    <property type="project" value="UniProtKB-SubCell"/>
</dbReference>
<evidence type="ECO:0000256" key="4">
    <source>
        <dbReference type="ARBA" id="ARBA00022475"/>
    </source>
</evidence>
<evidence type="ECO:0000313" key="9">
    <source>
        <dbReference type="EMBL" id="QFU77783.1"/>
    </source>
</evidence>
<keyword evidence="3" id="KW-0813">Transport</keyword>
<feature type="transmembrane region" description="Helical" evidence="8">
    <location>
        <begin position="9"/>
        <end position="27"/>
    </location>
</feature>
<evidence type="ECO:0000256" key="5">
    <source>
        <dbReference type="ARBA" id="ARBA00022692"/>
    </source>
</evidence>
<evidence type="ECO:0000256" key="2">
    <source>
        <dbReference type="ARBA" id="ARBA00009773"/>
    </source>
</evidence>
<keyword evidence="5 8" id="KW-0812">Transmembrane</keyword>
<keyword evidence="10" id="KW-1185">Reference proteome</keyword>